<keyword evidence="2" id="KW-0808">Transferase</keyword>
<organism evidence="2">
    <name type="scientific">uncultured Gemmatimonadota bacterium</name>
    <dbReference type="NCBI Taxonomy" id="203437"/>
    <lineage>
        <taxon>Bacteria</taxon>
        <taxon>Pseudomonadati</taxon>
        <taxon>Gemmatimonadota</taxon>
        <taxon>environmental samples</taxon>
    </lineage>
</organism>
<dbReference type="GO" id="GO:0008168">
    <property type="term" value="F:methyltransferase activity"/>
    <property type="evidence" value="ECO:0007669"/>
    <property type="project" value="UniProtKB-KW"/>
</dbReference>
<dbReference type="AlphaFoldDB" id="A0A6J4K742"/>
<name>A0A6J4K742_9BACT</name>
<protein>
    <submittedName>
        <fullName evidence="2">tRNA (Mo5U34)-methyltransferase</fullName>
    </submittedName>
</protein>
<evidence type="ECO:0000256" key="1">
    <source>
        <dbReference type="SAM" id="MobiDB-lite"/>
    </source>
</evidence>
<gene>
    <name evidence="2" type="ORF">AVDCRST_MAG68-24</name>
</gene>
<feature type="non-terminal residue" evidence="2">
    <location>
        <position position="1"/>
    </location>
</feature>
<feature type="non-terminal residue" evidence="2">
    <location>
        <position position="254"/>
    </location>
</feature>
<sequence>GRDGYDAAGDPGAGGAAGALVPQHGAWRGTHRAPPLPGRLPGDEVPQLRPRHPGGPEREVGAGRGVQRRLLLHGDEAPRRRAGGGDRQRRPVPGAGPLRHLGQRHGRHRVPQDVRVRRGGAGGEVRLRDLHGRSLPPAAPPARPGPAARARGGRPDALPEHAARVHGGGAGGRRLRFPGRGALRPPGLPQDALHRAPLRARPHQLVGAQPGVRRGHAAQLRLRDPAAGGGRGVPVQASGDHRWGAEGGVPSNCL</sequence>
<proteinExistence type="predicted"/>
<dbReference type="EMBL" id="CADCTW010000003">
    <property type="protein sequence ID" value="CAA9296307.1"/>
    <property type="molecule type" value="Genomic_DNA"/>
</dbReference>
<keyword evidence="2" id="KW-0489">Methyltransferase</keyword>
<dbReference type="GO" id="GO:0032259">
    <property type="term" value="P:methylation"/>
    <property type="evidence" value="ECO:0007669"/>
    <property type="project" value="UniProtKB-KW"/>
</dbReference>
<feature type="region of interest" description="Disordered" evidence="1">
    <location>
        <begin position="224"/>
        <end position="254"/>
    </location>
</feature>
<reference evidence="2" key="1">
    <citation type="submission" date="2020-02" db="EMBL/GenBank/DDBJ databases">
        <authorList>
            <person name="Meier V. D."/>
        </authorList>
    </citation>
    <scope>NUCLEOTIDE SEQUENCE</scope>
    <source>
        <strain evidence="2">AVDCRST_MAG68</strain>
    </source>
</reference>
<feature type="compositionally biased region" description="Basic and acidic residues" evidence="1">
    <location>
        <begin position="72"/>
        <end position="89"/>
    </location>
</feature>
<feature type="region of interest" description="Disordered" evidence="1">
    <location>
        <begin position="1"/>
        <end position="177"/>
    </location>
</feature>
<feature type="compositionally biased region" description="Basic and acidic residues" evidence="1">
    <location>
        <begin position="153"/>
        <end position="163"/>
    </location>
</feature>
<evidence type="ECO:0000313" key="2">
    <source>
        <dbReference type="EMBL" id="CAA9296307.1"/>
    </source>
</evidence>
<feature type="compositionally biased region" description="Low complexity" evidence="1">
    <location>
        <begin position="1"/>
        <end position="10"/>
    </location>
</feature>
<accession>A0A6J4K742</accession>